<comment type="subcellular location">
    <subcellularLocation>
        <location evidence="2">Membrane</location>
        <topology evidence="2">Multi-pass membrane protein</topology>
    </subcellularLocation>
</comment>
<evidence type="ECO:0000313" key="14">
    <source>
        <dbReference type="EMBL" id="MBP2475578.1"/>
    </source>
</evidence>
<keyword evidence="4" id="KW-0808">Transferase</keyword>
<sequence length="254" mass="27517">MVGLVLGVVLVLAGVGAYLYAHFLRREVHAMIATETEPVAELATYRSAAAEIGTGLRRAAEVVGQAVPGPYGPLRAEITGTECVWFRAQVRRRYRKVGRDHQGKRKETEATETVSDTTSSTVFGVQDATGVVLVQPQGARIDRPELTVERFERAEQAERGILATLLSSSREGTIGYEYTEWVLRPGAHLFVHGEVSDRTGQLAFGKPAQGPYVISTRSEEEVRATTSRYQLLAAWGGAGAALVGIVVIVLKLVL</sequence>
<feature type="transmembrane region" description="Helical" evidence="12">
    <location>
        <begin position="232"/>
        <end position="253"/>
    </location>
</feature>
<evidence type="ECO:0000256" key="8">
    <source>
        <dbReference type="ARBA" id="ARBA00022786"/>
    </source>
</evidence>
<keyword evidence="15" id="KW-1185">Reference proteome</keyword>
<dbReference type="EMBL" id="JAGIOO010000001">
    <property type="protein sequence ID" value="MBP2475578.1"/>
    <property type="molecule type" value="Genomic_DNA"/>
</dbReference>
<comment type="catalytic activity">
    <reaction evidence="1">
        <text>S-ubiquitinyl-[E2 ubiquitin-conjugating enzyme]-L-cysteine + [acceptor protein]-L-lysine = [E2 ubiquitin-conjugating enzyme]-L-cysteine + N(6)-ubiquitinyl-[acceptor protein]-L-lysine.</text>
        <dbReference type="EC" id="2.3.2.27"/>
    </reaction>
</comment>
<keyword evidence="9" id="KW-0862">Zinc</keyword>
<evidence type="ECO:0000256" key="11">
    <source>
        <dbReference type="ARBA" id="ARBA00023136"/>
    </source>
</evidence>
<keyword evidence="7" id="KW-0863">Zinc-finger</keyword>
<evidence type="ECO:0000256" key="2">
    <source>
        <dbReference type="ARBA" id="ARBA00004141"/>
    </source>
</evidence>
<dbReference type="RefSeq" id="WP_158103328.1">
    <property type="nucleotide sequence ID" value="NZ_JAGIOO010000001.1"/>
</dbReference>
<proteinExistence type="predicted"/>
<evidence type="ECO:0000256" key="4">
    <source>
        <dbReference type="ARBA" id="ARBA00022679"/>
    </source>
</evidence>
<protein>
    <recommendedName>
        <fullName evidence="3">RING-type E3 ubiquitin transferase</fullName>
        <ecNumber evidence="3">2.3.2.27</ecNumber>
    </recommendedName>
</protein>
<keyword evidence="5 12" id="KW-0812">Transmembrane</keyword>
<evidence type="ECO:0000256" key="3">
    <source>
        <dbReference type="ARBA" id="ARBA00012483"/>
    </source>
</evidence>
<organism evidence="14 15">
    <name type="scientific">Crossiella equi</name>
    <dbReference type="NCBI Taxonomy" id="130796"/>
    <lineage>
        <taxon>Bacteria</taxon>
        <taxon>Bacillati</taxon>
        <taxon>Actinomycetota</taxon>
        <taxon>Actinomycetes</taxon>
        <taxon>Pseudonocardiales</taxon>
        <taxon>Pseudonocardiaceae</taxon>
        <taxon>Crossiella</taxon>
    </lineage>
</organism>
<keyword evidence="10 12" id="KW-1133">Transmembrane helix</keyword>
<accession>A0ABS5AG65</accession>
<name>A0ABS5AG65_9PSEU</name>
<dbReference type="Pfam" id="PF12483">
    <property type="entry name" value="GIDE"/>
    <property type="match status" value="1"/>
</dbReference>
<reference evidence="14 15" key="1">
    <citation type="submission" date="2021-03" db="EMBL/GenBank/DDBJ databases">
        <title>Sequencing the genomes of 1000 actinobacteria strains.</title>
        <authorList>
            <person name="Klenk H.-P."/>
        </authorList>
    </citation>
    <scope>NUCLEOTIDE SEQUENCE [LARGE SCALE GENOMIC DNA]</scope>
    <source>
        <strain evidence="14 15">DSM 44580</strain>
    </source>
</reference>
<dbReference type="InterPro" id="IPR022170">
    <property type="entry name" value="MUL1-like"/>
</dbReference>
<evidence type="ECO:0000256" key="5">
    <source>
        <dbReference type="ARBA" id="ARBA00022692"/>
    </source>
</evidence>
<evidence type="ECO:0000259" key="13">
    <source>
        <dbReference type="Pfam" id="PF12483"/>
    </source>
</evidence>
<evidence type="ECO:0000256" key="12">
    <source>
        <dbReference type="SAM" id="Phobius"/>
    </source>
</evidence>
<dbReference type="Proteomes" id="UP001519363">
    <property type="component" value="Unassembled WGS sequence"/>
</dbReference>
<dbReference type="EC" id="2.3.2.27" evidence="3"/>
<evidence type="ECO:0000313" key="15">
    <source>
        <dbReference type="Proteomes" id="UP001519363"/>
    </source>
</evidence>
<evidence type="ECO:0000256" key="9">
    <source>
        <dbReference type="ARBA" id="ARBA00022833"/>
    </source>
</evidence>
<feature type="domain" description="E3 Ubiquitin ligase MUL1-like" evidence="13">
    <location>
        <begin position="101"/>
        <end position="247"/>
    </location>
</feature>
<comment type="caution">
    <text evidence="14">The sequence shown here is derived from an EMBL/GenBank/DDBJ whole genome shotgun (WGS) entry which is preliminary data.</text>
</comment>
<evidence type="ECO:0000256" key="10">
    <source>
        <dbReference type="ARBA" id="ARBA00022989"/>
    </source>
</evidence>
<evidence type="ECO:0000256" key="6">
    <source>
        <dbReference type="ARBA" id="ARBA00022723"/>
    </source>
</evidence>
<keyword evidence="6" id="KW-0479">Metal-binding</keyword>
<evidence type="ECO:0000256" key="7">
    <source>
        <dbReference type="ARBA" id="ARBA00022771"/>
    </source>
</evidence>
<keyword evidence="11 12" id="KW-0472">Membrane</keyword>
<gene>
    <name evidence="14" type="ORF">JOF53_004450</name>
</gene>
<evidence type="ECO:0000256" key="1">
    <source>
        <dbReference type="ARBA" id="ARBA00000900"/>
    </source>
</evidence>
<keyword evidence="8" id="KW-0833">Ubl conjugation pathway</keyword>